<dbReference type="PROSITE" id="PS50600">
    <property type="entry name" value="ULP_PROTEASE"/>
    <property type="match status" value="1"/>
</dbReference>
<feature type="domain" description="Ubiquitin-like protease family profile" evidence="5">
    <location>
        <begin position="178"/>
        <end position="363"/>
    </location>
</feature>
<accession>A0A8H3G390</accession>
<evidence type="ECO:0000313" key="6">
    <source>
        <dbReference type="EMBL" id="CAF9935401.1"/>
    </source>
</evidence>
<comment type="caution">
    <text evidence="6">The sequence shown here is derived from an EMBL/GenBank/DDBJ whole genome shotgun (WGS) entry which is preliminary data.</text>
</comment>
<dbReference type="GO" id="GO:0019783">
    <property type="term" value="F:ubiquitin-like protein peptidase activity"/>
    <property type="evidence" value="ECO:0007669"/>
    <property type="project" value="UniProtKB-ARBA"/>
</dbReference>
<dbReference type="SUPFAM" id="SSF54001">
    <property type="entry name" value="Cysteine proteinases"/>
    <property type="match status" value="1"/>
</dbReference>
<dbReference type="AlphaFoldDB" id="A0A8H3G390"/>
<organism evidence="6 7">
    <name type="scientific">Alectoria fallacina</name>
    <dbReference type="NCBI Taxonomy" id="1903189"/>
    <lineage>
        <taxon>Eukaryota</taxon>
        <taxon>Fungi</taxon>
        <taxon>Dikarya</taxon>
        <taxon>Ascomycota</taxon>
        <taxon>Pezizomycotina</taxon>
        <taxon>Lecanoromycetes</taxon>
        <taxon>OSLEUM clade</taxon>
        <taxon>Lecanoromycetidae</taxon>
        <taxon>Lecanorales</taxon>
        <taxon>Lecanorineae</taxon>
        <taxon>Parmeliaceae</taxon>
        <taxon>Alectoria</taxon>
    </lineage>
</organism>
<feature type="region of interest" description="Disordered" evidence="4">
    <location>
        <begin position="26"/>
        <end position="56"/>
    </location>
</feature>
<keyword evidence="7" id="KW-1185">Reference proteome</keyword>
<sequence>MSLSANDMNASAVTLLINEESIKLDDNSTTRHPIASISTTTPPNDGKIGETDDESANYTVNKPGIETGDESATYPISKVEIEANDRSETYALTKSEMEQILKEQTEETRLHLVDIVEDPEMDQGGRSFAETVAQIVEWWQAYAEEQNPTSHQIDFGVGSPMSLLMVLALIPEQYQSFICIEDKCRSPFGNGENLSWLHEQNMDVLVGLSIDPVRQSICFGQGLASMVRDDVDEGWRAFTGRSWLEDQMHLWSKDELEPDLYRFPLGTEKIVFFFNPTEIHWTVVEVELDDDVWTYTLYNSLFQGERGPTWTACREQFPLLEQLICRASGFPEPETRQIVAAPSAQQENSYDCGPIAIYNAMELLEGRRPGTEVDTEELRLRYLMLILDALYLLDQDLETPAFRARMREVCLEYPT</sequence>
<gene>
    <name evidence="6" type="ORF">ALECFALPRED_006376</name>
</gene>
<dbReference type="Gene3D" id="3.40.395.10">
    <property type="entry name" value="Adenoviral Proteinase, Chain A"/>
    <property type="match status" value="1"/>
</dbReference>
<evidence type="ECO:0000256" key="1">
    <source>
        <dbReference type="ARBA" id="ARBA00005234"/>
    </source>
</evidence>
<comment type="similarity">
    <text evidence="1">Belongs to the peptidase C48 family.</text>
</comment>
<keyword evidence="2" id="KW-0645">Protease</keyword>
<dbReference type="InterPro" id="IPR003653">
    <property type="entry name" value="Peptidase_C48_C"/>
</dbReference>
<dbReference type="GO" id="GO:0008234">
    <property type="term" value="F:cysteine-type peptidase activity"/>
    <property type="evidence" value="ECO:0007669"/>
    <property type="project" value="InterPro"/>
</dbReference>
<dbReference type="Pfam" id="PF02902">
    <property type="entry name" value="Peptidase_C48"/>
    <property type="match status" value="1"/>
</dbReference>
<evidence type="ECO:0000256" key="4">
    <source>
        <dbReference type="SAM" id="MobiDB-lite"/>
    </source>
</evidence>
<dbReference type="InterPro" id="IPR038765">
    <property type="entry name" value="Papain-like_cys_pep_sf"/>
</dbReference>
<evidence type="ECO:0000256" key="3">
    <source>
        <dbReference type="ARBA" id="ARBA00022801"/>
    </source>
</evidence>
<evidence type="ECO:0000256" key="2">
    <source>
        <dbReference type="ARBA" id="ARBA00022670"/>
    </source>
</evidence>
<name>A0A8H3G390_9LECA</name>
<keyword evidence="3" id="KW-0378">Hydrolase</keyword>
<dbReference type="OrthoDB" id="5350413at2759"/>
<dbReference type="Proteomes" id="UP000664203">
    <property type="component" value="Unassembled WGS sequence"/>
</dbReference>
<dbReference type="GO" id="GO:0006508">
    <property type="term" value="P:proteolysis"/>
    <property type="evidence" value="ECO:0007669"/>
    <property type="project" value="UniProtKB-KW"/>
</dbReference>
<evidence type="ECO:0000259" key="5">
    <source>
        <dbReference type="PROSITE" id="PS50600"/>
    </source>
</evidence>
<protein>
    <recommendedName>
        <fullName evidence="5">Ubiquitin-like protease family profile domain-containing protein</fullName>
    </recommendedName>
</protein>
<dbReference type="EMBL" id="CAJPDR010000406">
    <property type="protein sequence ID" value="CAF9935401.1"/>
    <property type="molecule type" value="Genomic_DNA"/>
</dbReference>
<reference evidence="6" key="1">
    <citation type="submission" date="2021-03" db="EMBL/GenBank/DDBJ databases">
        <authorList>
            <person name="Tagirdzhanova G."/>
        </authorList>
    </citation>
    <scope>NUCLEOTIDE SEQUENCE</scope>
</reference>
<evidence type="ECO:0000313" key="7">
    <source>
        <dbReference type="Proteomes" id="UP000664203"/>
    </source>
</evidence>
<proteinExistence type="inferred from homology"/>